<comment type="caution">
    <text evidence="6">The sequence shown here is derived from an EMBL/GenBank/DDBJ whole genome shotgun (WGS) entry which is preliminary data.</text>
</comment>
<dbReference type="EMBL" id="AQPN01000095">
    <property type="protein sequence ID" value="EOR94188.1"/>
    <property type="molecule type" value="Genomic_DNA"/>
</dbReference>
<gene>
    <name evidence="6" type="ORF">ADIARSV_2604</name>
</gene>
<dbReference type="STRING" id="1150600.ADIARSV_2604"/>
<dbReference type="InterPro" id="IPR003876">
    <property type="entry name" value="Arg_deiminase"/>
</dbReference>
<evidence type="ECO:0000313" key="6">
    <source>
        <dbReference type="EMBL" id="EOR94188.1"/>
    </source>
</evidence>
<dbReference type="AlphaFoldDB" id="R9GR84"/>
<dbReference type="EC" id="3.5.3.6" evidence="3"/>
<dbReference type="PRINTS" id="PR01466">
    <property type="entry name" value="ARGDEIMINASE"/>
</dbReference>
<name>R9GR84_9SPHI</name>
<keyword evidence="4 6" id="KW-0378">Hydrolase</keyword>
<dbReference type="PATRIC" id="fig|1150600.3.peg.2577"/>
<comment type="pathway">
    <text evidence="1">Amino-acid degradation; L-arginine degradation via ADI pathway; carbamoyl phosphate from L-arginine: step 1/2.</text>
</comment>
<evidence type="ECO:0000256" key="3">
    <source>
        <dbReference type="ARBA" id="ARBA00012171"/>
    </source>
</evidence>
<dbReference type="GO" id="GO:0019546">
    <property type="term" value="P:L-arginine deiminase pathway"/>
    <property type="evidence" value="ECO:0007669"/>
    <property type="project" value="TreeGrafter"/>
</dbReference>
<dbReference type="RefSeq" id="WP_016195835.1">
    <property type="nucleotide sequence ID" value="NZ_AQPN01000095.1"/>
</dbReference>
<keyword evidence="7" id="KW-1185">Reference proteome</keyword>
<comment type="similarity">
    <text evidence="2">Belongs to the arginine deiminase family.</text>
</comment>
<evidence type="ECO:0000313" key="7">
    <source>
        <dbReference type="Proteomes" id="UP000014174"/>
    </source>
</evidence>
<dbReference type="OrthoDB" id="9807502at2"/>
<dbReference type="Proteomes" id="UP000014174">
    <property type="component" value="Unassembled WGS sequence"/>
</dbReference>
<dbReference type="PANTHER" id="PTHR47271">
    <property type="entry name" value="ARGININE DEIMINASE"/>
    <property type="match status" value="1"/>
</dbReference>
<dbReference type="Gene3D" id="3.75.10.10">
    <property type="entry name" value="L-arginine/glycine Amidinotransferase, Chain A"/>
    <property type="match status" value="2"/>
</dbReference>
<dbReference type="Pfam" id="PF02274">
    <property type="entry name" value="ADI"/>
    <property type="match status" value="1"/>
</dbReference>
<proteinExistence type="inferred from homology"/>
<evidence type="ECO:0000256" key="5">
    <source>
        <dbReference type="ARBA" id="ARBA00049429"/>
    </source>
</evidence>
<dbReference type="eggNOG" id="COG2235">
    <property type="taxonomic scope" value="Bacteria"/>
</dbReference>
<evidence type="ECO:0000256" key="2">
    <source>
        <dbReference type="ARBA" id="ARBA00010206"/>
    </source>
</evidence>
<organism evidence="6 7">
    <name type="scientific">Arcticibacter svalbardensis MN12-7</name>
    <dbReference type="NCBI Taxonomy" id="1150600"/>
    <lineage>
        <taxon>Bacteria</taxon>
        <taxon>Pseudomonadati</taxon>
        <taxon>Bacteroidota</taxon>
        <taxon>Sphingobacteriia</taxon>
        <taxon>Sphingobacteriales</taxon>
        <taxon>Sphingobacteriaceae</taxon>
        <taxon>Arcticibacter</taxon>
    </lineage>
</organism>
<evidence type="ECO:0000256" key="1">
    <source>
        <dbReference type="ARBA" id="ARBA00005213"/>
    </source>
</evidence>
<dbReference type="PANTHER" id="PTHR47271:SF2">
    <property type="entry name" value="ARGININE DEIMINASE"/>
    <property type="match status" value="1"/>
</dbReference>
<comment type="catalytic activity">
    <reaction evidence="5">
        <text>L-arginine + H2O = L-citrulline + NH4(+)</text>
        <dbReference type="Rhea" id="RHEA:19597"/>
        <dbReference type="ChEBI" id="CHEBI:15377"/>
        <dbReference type="ChEBI" id="CHEBI:28938"/>
        <dbReference type="ChEBI" id="CHEBI:32682"/>
        <dbReference type="ChEBI" id="CHEBI:57743"/>
        <dbReference type="EC" id="3.5.3.6"/>
    </reaction>
</comment>
<reference evidence="6 7" key="1">
    <citation type="journal article" date="2013" name="Genome Announc.">
        <title>Draft Genome Sequence of Arcticibacter svalbardensis Strain MN12-7T, a Member of the Family Sphingobacteriaceae Isolated from an Arctic Soil Sample.</title>
        <authorList>
            <person name="Shivaji S."/>
            <person name="Ara S."/>
            <person name="Prasad S."/>
            <person name="Manasa B.P."/>
            <person name="Begum Z."/>
            <person name="Singh A."/>
            <person name="Kumar Pinnaka A."/>
        </authorList>
    </citation>
    <scope>NUCLEOTIDE SEQUENCE [LARGE SCALE GENOMIC DNA]</scope>
    <source>
        <strain evidence="6 7">MN12-7</strain>
    </source>
</reference>
<dbReference type="GO" id="GO:0016990">
    <property type="term" value="F:arginine deiminase activity"/>
    <property type="evidence" value="ECO:0007669"/>
    <property type="project" value="UniProtKB-EC"/>
</dbReference>
<sequence length="479" mass="54105">MTPAKLDISVNSEIGTLRAVMIHSPDSGIGRVAPSKAQDWLFEDIIHLDTVRADEYDHYVKLLLYFLDPAKIKGKLNNPVDTLTDKREFYKPGKPGYFNSDKVVEVEKLLADILEITEIRKKLCAAICAIEECSYALQLELSATPAGLLSRILISGSMPDGEMLFPPIPNLIFTRDIGITINNFILLSKPAKKARGREALLSRYIFYNHPLFSASTHKILEFPHEVKYFLRPGDGQEEKATLEGGDVMVISPEHVLIGCSERTSPSGANEAIRLLFEHDVVKKVTVIRIPHKRDYMHIDTLFTQVNRHTWVVLGSVCATPDKIKRQPQDYLSEKKVKDHVQIFQFTKGKDRPKKFKSIESLLTSISEKDLGSTGKTNFIYSGNNEFPYDEREQWTDSCNLLALREGIVLGYDRNDRTIQSFKTNGFSVVHVKDLITQLENEEIKVGELKDTLILMPSGELSRARGGFHCMSLPLIRDSI</sequence>
<protein>
    <recommendedName>
        <fullName evidence="3">arginine deiminase</fullName>
        <ecNumber evidence="3">3.5.3.6</ecNumber>
    </recommendedName>
</protein>
<evidence type="ECO:0000256" key="4">
    <source>
        <dbReference type="ARBA" id="ARBA00022801"/>
    </source>
</evidence>
<accession>R9GR84</accession>
<dbReference type="SUPFAM" id="SSF55909">
    <property type="entry name" value="Pentein"/>
    <property type="match status" value="1"/>
</dbReference>